<dbReference type="PROSITE" id="PS00211">
    <property type="entry name" value="ABC_TRANSPORTER_1"/>
    <property type="match status" value="1"/>
</dbReference>
<dbReference type="SUPFAM" id="SSF52540">
    <property type="entry name" value="P-loop containing nucleoside triphosphate hydrolases"/>
    <property type="match status" value="1"/>
</dbReference>
<proteinExistence type="predicted"/>
<reference evidence="4" key="1">
    <citation type="journal article" date="2020" name="mSystems">
        <title>Genome- and Community-Level Interaction Insights into Carbon Utilization and Element Cycling Functions of Hydrothermarchaeota in Hydrothermal Sediment.</title>
        <authorList>
            <person name="Zhou Z."/>
            <person name="Liu Y."/>
            <person name="Xu W."/>
            <person name="Pan J."/>
            <person name="Luo Z.H."/>
            <person name="Li M."/>
        </authorList>
    </citation>
    <scope>NUCLEOTIDE SEQUENCE [LARGE SCALE GENOMIC DNA]</scope>
    <source>
        <strain evidence="4">SpSt-8</strain>
    </source>
</reference>
<keyword evidence="2" id="KW-0067">ATP-binding</keyword>
<dbReference type="InterPro" id="IPR027417">
    <property type="entry name" value="P-loop_NTPase"/>
</dbReference>
<comment type="caution">
    <text evidence="4">The sequence shown here is derived from an EMBL/GenBank/DDBJ whole genome shotgun (WGS) entry which is preliminary data.</text>
</comment>
<dbReference type="PANTHER" id="PTHR43204:SF1">
    <property type="entry name" value="ABC TRANSPORTER I FAMILY MEMBER 6, CHLOROPLASTIC"/>
    <property type="match status" value="1"/>
</dbReference>
<dbReference type="GO" id="GO:0016887">
    <property type="term" value="F:ATP hydrolysis activity"/>
    <property type="evidence" value="ECO:0007669"/>
    <property type="project" value="InterPro"/>
</dbReference>
<dbReference type="GO" id="GO:0005524">
    <property type="term" value="F:ATP binding"/>
    <property type="evidence" value="ECO:0007669"/>
    <property type="project" value="UniProtKB-KW"/>
</dbReference>
<evidence type="ECO:0000259" key="3">
    <source>
        <dbReference type="PROSITE" id="PS50893"/>
    </source>
</evidence>
<dbReference type="InterPro" id="IPR010230">
    <property type="entry name" value="FeS-cluster_ATPase_SufC"/>
</dbReference>
<dbReference type="AlphaFoldDB" id="A0A7C3SKX9"/>
<dbReference type="PROSITE" id="PS50893">
    <property type="entry name" value="ABC_TRANSPORTER_2"/>
    <property type="match status" value="1"/>
</dbReference>
<dbReference type="Pfam" id="PF00005">
    <property type="entry name" value="ABC_tran"/>
    <property type="match status" value="1"/>
</dbReference>
<evidence type="ECO:0000256" key="2">
    <source>
        <dbReference type="ARBA" id="ARBA00022840"/>
    </source>
</evidence>
<protein>
    <submittedName>
        <fullName evidence="4">Fe-S cluster assembly ATPase SufC</fullName>
    </submittedName>
</protein>
<dbReference type="PANTHER" id="PTHR43204">
    <property type="entry name" value="ABC TRANSPORTER I FAMILY MEMBER 6, CHLOROPLASTIC"/>
    <property type="match status" value="1"/>
</dbReference>
<feature type="domain" description="ABC transporter" evidence="3">
    <location>
        <begin position="9"/>
        <end position="244"/>
    </location>
</feature>
<organism evidence="4">
    <name type="scientific">Thermofilum pendens</name>
    <dbReference type="NCBI Taxonomy" id="2269"/>
    <lineage>
        <taxon>Archaea</taxon>
        <taxon>Thermoproteota</taxon>
        <taxon>Thermoprotei</taxon>
        <taxon>Thermofilales</taxon>
        <taxon>Thermofilaceae</taxon>
        <taxon>Thermofilum</taxon>
    </lineage>
</organism>
<sequence length="244" mass="26206">MGGLGTDGLYLDKLRVSVNGRLVLKGVTLHVPRGRIVGLVGPNGSGKTTLAYAVLGHPLYRVEGGEIYLDGEPLTGLKTEERARRGVFLAFQSPPEIPGLALRTFLREVAAKRGLSLEDEELPRYLRLVGLEEGYLDRGVHEGFSGGERKRLEFAQALLFKPKVAILDEVDSGLDLEGVRLVVSKTREIAESGAGVLFISHNPHVLRLLEPDEVVVLVGGGVALRGGLEVLEEVEKKGYPGAGG</sequence>
<evidence type="ECO:0000256" key="1">
    <source>
        <dbReference type="ARBA" id="ARBA00022741"/>
    </source>
</evidence>
<keyword evidence="1" id="KW-0547">Nucleotide-binding</keyword>
<dbReference type="Gene3D" id="3.40.50.300">
    <property type="entry name" value="P-loop containing nucleotide triphosphate hydrolases"/>
    <property type="match status" value="1"/>
</dbReference>
<accession>A0A7C3SKX9</accession>
<dbReference type="SMART" id="SM00382">
    <property type="entry name" value="AAA"/>
    <property type="match status" value="1"/>
</dbReference>
<name>A0A7C3SKX9_THEPE</name>
<dbReference type="NCBIfam" id="TIGR01978">
    <property type="entry name" value="sufC"/>
    <property type="match status" value="1"/>
</dbReference>
<dbReference type="EMBL" id="DTIB01000069">
    <property type="protein sequence ID" value="HGB25013.1"/>
    <property type="molecule type" value="Genomic_DNA"/>
</dbReference>
<dbReference type="InterPro" id="IPR003593">
    <property type="entry name" value="AAA+_ATPase"/>
</dbReference>
<dbReference type="InterPro" id="IPR017871">
    <property type="entry name" value="ABC_transporter-like_CS"/>
</dbReference>
<dbReference type="InterPro" id="IPR003439">
    <property type="entry name" value="ABC_transporter-like_ATP-bd"/>
</dbReference>
<gene>
    <name evidence="4" type="primary">sufC</name>
    <name evidence="4" type="ORF">ENV88_03025</name>
</gene>
<evidence type="ECO:0000313" key="4">
    <source>
        <dbReference type="EMBL" id="HGB25013.1"/>
    </source>
</evidence>